<evidence type="ECO:0000313" key="1">
    <source>
        <dbReference type="EMBL" id="UNK06486.1"/>
    </source>
</evidence>
<keyword evidence="2" id="KW-1185">Reference proteome</keyword>
<dbReference type="EMBL" id="CP093310">
    <property type="protein sequence ID" value="UNK06486.1"/>
    <property type="molecule type" value="Genomic_DNA"/>
</dbReference>
<organism evidence="1 2">
    <name type="scientific">Psychrobacter raelei</name>
    <dbReference type="NCBI Taxonomy" id="2565531"/>
    <lineage>
        <taxon>Bacteria</taxon>
        <taxon>Pseudomonadati</taxon>
        <taxon>Pseudomonadota</taxon>
        <taxon>Gammaproteobacteria</taxon>
        <taxon>Moraxellales</taxon>
        <taxon>Moraxellaceae</taxon>
        <taxon>Psychrobacter</taxon>
    </lineage>
</organism>
<sequence length="174" mass="19315">MNDQVKPVVIDARAAAYAGEAVRVLGVVLPTSGRVVIKKQASWKEQPVPSDSTVVVTDTPMIFDYWDMSFNESEQMKEVMAVYNEAQRSGLVGIEDALRRYEPKDVIQLRKMDERGQVLDFDSMGITNGHMAVLLAIWAARKVHGGYIMATAPITLDDSSNDKESDYGLMPFSI</sequence>
<protein>
    <submittedName>
        <fullName evidence="1">Uncharacterized protein</fullName>
    </submittedName>
</protein>
<dbReference type="AlphaFoldDB" id="A0AAT9PGC5"/>
<reference evidence="1" key="1">
    <citation type="submission" date="2024-03" db="EMBL/GenBank/DDBJ databases">
        <title>Psychrobacter raelis sp. nov. isolated from a dog with peritonitis.</title>
        <authorList>
            <person name="Schiavone A."/>
            <person name="Manzulli V."/>
            <person name="Camarda A."/>
            <person name="Cafiero M.A."/>
            <person name="Vasco I."/>
            <person name="Marino L."/>
            <person name="Pennuzzi G."/>
            <person name="Serrecchia L."/>
            <person name="Galante D."/>
            <person name="Pugliese N."/>
        </authorList>
    </citation>
    <scope>NUCLEOTIDE SEQUENCE</scope>
    <source>
        <strain evidence="1">PraFG1</strain>
    </source>
</reference>
<accession>A0AAT9PGC5</accession>
<name>A0AAT9PGC5_9GAMM</name>
<dbReference type="Proteomes" id="UP000829560">
    <property type="component" value="Chromosome"/>
</dbReference>
<gene>
    <name evidence="1" type="ORF">MN210_08305</name>
</gene>
<dbReference type="RefSeq" id="WP_241879658.1">
    <property type="nucleotide sequence ID" value="NZ_CP093310.2"/>
</dbReference>
<evidence type="ECO:0000313" key="2">
    <source>
        <dbReference type="Proteomes" id="UP000829560"/>
    </source>
</evidence>
<dbReference type="KEGG" id="prae:MN210_08305"/>
<proteinExistence type="predicted"/>